<evidence type="ECO:0000256" key="1">
    <source>
        <dbReference type="SAM" id="MobiDB-lite"/>
    </source>
</evidence>
<evidence type="ECO:0000313" key="2">
    <source>
        <dbReference type="EMBL" id="GHE43735.1"/>
    </source>
</evidence>
<evidence type="ECO:0000313" key="3">
    <source>
        <dbReference type="Proteomes" id="UP000608024"/>
    </source>
</evidence>
<accession>A0A918ZAJ6</accession>
<feature type="region of interest" description="Disordered" evidence="1">
    <location>
        <begin position="1"/>
        <end position="49"/>
    </location>
</feature>
<sequence>MSGGPASRQLAPHHTAAPSATAPRINDRGTTRCAGRHRTLPQRDTRCRPASAAAVPAIAPAKELIIPTAPQPGERIVHRTDAGDLYEPATGRTVDLAVLREDIRAGRHFIARHETTGAECTIDVLLDILTSTLPDTLAWLAAARPAPAPCRLSEAAVPRSHSRPAARGEARGRRQPRPRRANP</sequence>
<dbReference type="AlphaFoldDB" id="A0A918ZAJ6"/>
<protein>
    <submittedName>
        <fullName evidence="2">Uncharacterized protein</fullName>
    </submittedName>
</protein>
<feature type="compositionally biased region" description="Basic residues" evidence="1">
    <location>
        <begin position="173"/>
        <end position="183"/>
    </location>
</feature>
<feature type="compositionally biased region" description="Low complexity" evidence="1">
    <location>
        <begin position="12"/>
        <end position="23"/>
    </location>
</feature>
<proteinExistence type="predicted"/>
<reference evidence="2" key="1">
    <citation type="journal article" date="2014" name="Int. J. Syst. Evol. Microbiol.">
        <title>Complete genome sequence of Corynebacterium casei LMG S-19264T (=DSM 44701T), isolated from a smear-ripened cheese.</title>
        <authorList>
            <consortium name="US DOE Joint Genome Institute (JGI-PGF)"/>
            <person name="Walter F."/>
            <person name="Albersmeier A."/>
            <person name="Kalinowski J."/>
            <person name="Ruckert C."/>
        </authorList>
    </citation>
    <scope>NUCLEOTIDE SEQUENCE</scope>
    <source>
        <strain evidence="2">JCM 4784</strain>
    </source>
</reference>
<dbReference type="Proteomes" id="UP000608024">
    <property type="component" value="Unassembled WGS sequence"/>
</dbReference>
<gene>
    <name evidence="2" type="ORF">GCM10018785_11640</name>
</gene>
<reference evidence="2" key="2">
    <citation type="submission" date="2020-09" db="EMBL/GenBank/DDBJ databases">
        <authorList>
            <person name="Sun Q."/>
            <person name="Ohkuma M."/>
        </authorList>
    </citation>
    <scope>NUCLEOTIDE SEQUENCE</scope>
    <source>
        <strain evidence="2">JCM 4784</strain>
    </source>
</reference>
<keyword evidence="3" id="KW-1185">Reference proteome</keyword>
<dbReference type="EMBL" id="BNBT01000010">
    <property type="protein sequence ID" value="GHE43735.1"/>
    <property type="molecule type" value="Genomic_DNA"/>
</dbReference>
<name>A0A918ZAJ6_9ACTN</name>
<organism evidence="2 3">
    <name type="scientific">Streptomyces longispororuber</name>
    <dbReference type="NCBI Taxonomy" id="68230"/>
    <lineage>
        <taxon>Bacteria</taxon>
        <taxon>Bacillati</taxon>
        <taxon>Actinomycetota</taxon>
        <taxon>Actinomycetes</taxon>
        <taxon>Kitasatosporales</taxon>
        <taxon>Streptomycetaceae</taxon>
        <taxon>Streptomyces</taxon>
    </lineage>
</organism>
<comment type="caution">
    <text evidence="2">The sequence shown here is derived from an EMBL/GenBank/DDBJ whole genome shotgun (WGS) entry which is preliminary data.</text>
</comment>
<feature type="region of interest" description="Disordered" evidence="1">
    <location>
        <begin position="149"/>
        <end position="183"/>
    </location>
</feature>